<dbReference type="GO" id="GO:0032259">
    <property type="term" value="P:methylation"/>
    <property type="evidence" value="ECO:0007669"/>
    <property type="project" value="UniProtKB-KW"/>
</dbReference>
<dbReference type="EMBL" id="QICN01000003">
    <property type="protein sequence ID" value="PXV69651.1"/>
    <property type="molecule type" value="Genomic_DNA"/>
</dbReference>
<dbReference type="Proteomes" id="UP000248330">
    <property type="component" value="Unassembled WGS sequence"/>
</dbReference>
<keyword evidence="3" id="KW-1185">Reference proteome</keyword>
<dbReference type="AlphaFoldDB" id="A0A318EAZ1"/>
<protein>
    <submittedName>
        <fullName evidence="2">Methyltransferase family protein</fullName>
    </submittedName>
</protein>
<evidence type="ECO:0000259" key="1">
    <source>
        <dbReference type="Pfam" id="PF08241"/>
    </source>
</evidence>
<comment type="caution">
    <text evidence="2">The sequence shown here is derived from an EMBL/GenBank/DDBJ whole genome shotgun (WGS) entry which is preliminary data.</text>
</comment>
<organism evidence="2 3">
    <name type="scientific">Sinimarinibacterium flocculans</name>
    <dbReference type="NCBI Taxonomy" id="985250"/>
    <lineage>
        <taxon>Bacteria</taxon>
        <taxon>Pseudomonadati</taxon>
        <taxon>Pseudomonadota</taxon>
        <taxon>Gammaproteobacteria</taxon>
        <taxon>Nevskiales</taxon>
        <taxon>Nevskiaceae</taxon>
        <taxon>Sinimarinibacterium</taxon>
    </lineage>
</organism>
<name>A0A318EAZ1_9GAMM</name>
<evidence type="ECO:0000313" key="3">
    <source>
        <dbReference type="Proteomes" id="UP000248330"/>
    </source>
</evidence>
<sequence>MGPGVNAADSQDGDARARAWSRYWGRGVRHSCPGSFHDHYGAATQAFWRERFAQLNAEDRALELGCGNGSLIRYLDRAGPVWPASIDAVDLAELDSQWLGQIAPALRDRVRLHPRTPAATLPLADASVTQVFSQYALEYFAGESCWRELARVMSPRATLALIAHRRESHLAHLAESESVDAQWLLAPGGPLDRAEALLPWLAMSADPAARAQRAADPRAAAARQAFNAVYAELDARIAAAAFPDLLRETADGVMRILQAAAGRGAAPSIDALRVLRAELEDNRLRVAELVACALDREGIERWQRQLQQIGCTQIEVGEISEQNHLFGWSLVARRG</sequence>
<keyword evidence="2" id="KW-0808">Transferase</keyword>
<dbReference type="Gene3D" id="3.40.50.150">
    <property type="entry name" value="Vaccinia Virus protein VP39"/>
    <property type="match status" value="1"/>
</dbReference>
<proteinExistence type="predicted"/>
<dbReference type="InterPro" id="IPR029063">
    <property type="entry name" value="SAM-dependent_MTases_sf"/>
</dbReference>
<dbReference type="Pfam" id="PF08241">
    <property type="entry name" value="Methyltransf_11"/>
    <property type="match status" value="1"/>
</dbReference>
<keyword evidence="2" id="KW-0489">Methyltransferase</keyword>
<evidence type="ECO:0000313" key="2">
    <source>
        <dbReference type="EMBL" id="PXV69651.1"/>
    </source>
</evidence>
<dbReference type="InterPro" id="IPR013216">
    <property type="entry name" value="Methyltransf_11"/>
</dbReference>
<dbReference type="GO" id="GO:0008757">
    <property type="term" value="F:S-adenosylmethionine-dependent methyltransferase activity"/>
    <property type="evidence" value="ECO:0007669"/>
    <property type="project" value="InterPro"/>
</dbReference>
<accession>A0A318EAZ1</accession>
<feature type="domain" description="Methyltransferase type 11" evidence="1">
    <location>
        <begin position="62"/>
        <end position="160"/>
    </location>
</feature>
<gene>
    <name evidence="2" type="ORF">C8D93_103225</name>
</gene>
<reference evidence="2 3" key="1">
    <citation type="submission" date="2018-04" db="EMBL/GenBank/DDBJ databases">
        <title>Genomic Encyclopedia of Type Strains, Phase IV (KMG-IV): sequencing the most valuable type-strain genomes for metagenomic binning, comparative biology and taxonomic classification.</title>
        <authorList>
            <person name="Goeker M."/>
        </authorList>
    </citation>
    <scope>NUCLEOTIDE SEQUENCE [LARGE SCALE GENOMIC DNA]</scope>
    <source>
        <strain evidence="2 3">DSM 104150</strain>
    </source>
</reference>
<dbReference type="SUPFAM" id="SSF53335">
    <property type="entry name" value="S-adenosyl-L-methionine-dependent methyltransferases"/>
    <property type="match status" value="1"/>
</dbReference>